<name>A0ABM9I569_9GAMM</name>
<protein>
    <submittedName>
        <fullName evidence="9">ABC transport system permease protein</fullName>
    </submittedName>
</protein>
<evidence type="ECO:0000256" key="1">
    <source>
        <dbReference type="ARBA" id="ARBA00004651"/>
    </source>
</evidence>
<dbReference type="EMBL" id="OX458333">
    <property type="protein sequence ID" value="CAI8900716.1"/>
    <property type="molecule type" value="Genomic_DNA"/>
</dbReference>
<feature type="transmembrane region" description="Helical" evidence="6">
    <location>
        <begin position="255"/>
        <end position="281"/>
    </location>
</feature>
<evidence type="ECO:0000259" key="8">
    <source>
        <dbReference type="Pfam" id="PF12704"/>
    </source>
</evidence>
<dbReference type="PANTHER" id="PTHR43738">
    <property type="entry name" value="ABC TRANSPORTER, MEMBRANE PROTEIN"/>
    <property type="match status" value="1"/>
</dbReference>
<feature type="transmembrane region" description="Helical" evidence="6">
    <location>
        <begin position="21"/>
        <end position="44"/>
    </location>
</feature>
<comment type="subcellular location">
    <subcellularLocation>
        <location evidence="1">Cell membrane</location>
        <topology evidence="1">Multi-pass membrane protein</topology>
    </subcellularLocation>
</comment>
<keyword evidence="2" id="KW-1003">Cell membrane</keyword>
<evidence type="ECO:0000256" key="3">
    <source>
        <dbReference type="ARBA" id="ARBA00022692"/>
    </source>
</evidence>
<dbReference type="PANTHER" id="PTHR43738:SF3">
    <property type="entry name" value="ABC TRANSPORTER PERMEASE"/>
    <property type="match status" value="1"/>
</dbReference>
<evidence type="ECO:0000256" key="6">
    <source>
        <dbReference type="SAM" id="Phobius"/>
    </source>
</evidence>
<keyword evidence="10" id="KW-1185">Reference proteome</keyword>
<keyword evidence="4 6" id="KW-1133">Transmembrane helix</keyword>
<reference evidence="9 10" key="1">
    <citation type="submission" date="2023-03" db="EMBL/GenBank/DDBJ databases">
        <authorList>
            <person name="Pearce D."/>
        </authorList>
    </citation>
    <scope>NUCLEOTIDE SEQUENCE [LARGE SCALE GENOMIC DNA]</scope>
    <source>
        <strain evidence="9">Msz</strain>
    </source>
</reference>
<dbReference type="InterPro" id="IPR051125">
    <property type="entry name" value="ABC-4/HrtB_transporter"/>
</dbReference>
<dbReference type="Pfam" id="PF02687">
    <property type="entry name" value="FtsX"/>
    <property type="match status" value="1"/>
</dbReference>
<feature type="domain" description="MacB-like periplasmic core" evidence="8">
    <location>
        <begin position="19"/>
        <end position="227"/>
    </location>
</feature>
<proteinExistence type="predicted"/>
<keyword evidence="5 6" id="KW-0472">Membrane</keyword>
<dbReference type="InterPro" id="IPR003838">
    <property type="entry name" value="ABC3_permease_C"/>
</dbReference>
<evidence type="ECO:0000256" key="5">
    <source>
        <dbReference type="ARBA" id="ARBA00023136"/>
    </source>
</evidence>
<evidence type="ECO:0000256" key="2">
    <source>
        <dbReference type="ARBA" id="ARBA00022475"/>
    </source>
</evidence>
<evidence type="ECO:0000259" key="7">
    <source>
        <dbReference type="Pfam" id="PF02687"/>
    </source>
</evidence>
<dbReference type="InterPro" id="IPR025857">
    <property type="entry name" value="MacB_PCD"/>
</dbReference>
<keyword evidence="3 6" id="KW-0812">Transmembrane</keyword>
<organism evidence="9 10">
    <name type="scientific">Methylocaldum szegediense</name>
    <dbReference type="NCBI Taxonomy" id="73780"/>
    <lineage>
        <taxon>Bacteria</taxon>
        <taxon>Pseudomonadati</taxon>
        <taxon>Pseudomonadota</taxon>
        <taxon>Gammaproteobacteria</taxon>
        <taxon>Methylococcales</taxon>
        <taxon>Methylococcaceae</taxon>
        <taxon>Methylocaldum</taxon>
    </lineage>
</organism>
<evidence type="ECO:0000256" key="4">
    <source>
        <dbReference type="ARBA" id="ARBA00022989"/>
    </source>
</evidence>
<dbReference type="Pfam" id="PF12704">
    <property type="entry name" value="MacB_PCD"/>
    <property type="match status" value="1"/>
</dbReference>
<evidence type="ECO:0000313" key="10">
    <source>
        <dbReference type="Proteomes" id="UP001162030"/>
    </source>
</evidence>
<dbReference type="Proteomes" id="UP001162030">
    <property type="component" value="Chromosome"/>
</dbReference>
<feature type="transmembrane region" description="Helical" evidence="6">
    <location>
        <begin position="353"/>
        <end position="374"/>
    </location>
</feature>
<gene>
    <name evidence="9" type="ORF">MSZNOR_3434</name>
</gene>
<sequence>MLIFLRLTLRNLLRHKLRTGLTALGIVIAIVAFVLLRTVVDAWYAGAEATSANRLITRNAISLTFPLPISYANRIRQVDGITGLSYSNWFGGVYIDERNFFPQFAIEPKSYLELYPELVLSESEKAAFLKDRKGAIAGRKLAQEYGWKVGDVIPLKGTIYAGNWSFVLRGIYRGAERKTDETLFLFHWDNLNETLKKTDPARADKVGIFVLRIDRADRAAELSEAVDRLFENSLAETLTETEEAFQLGFVAMTEAILIAIKMVSFVVIAIIMAVMANTMAMSARERRREYATLKAVGFGPRYLLMLILGESLALSIGSGILGIVAAFPAAGFLASKFGTLFPVFEISTHTIELGLLASCMIGLAAAVFPAWRIITLSVSEGLRSIG</sequence>
<dbReference type="RefSeq" id="WP_026610910.1">
    <property type="nucleotide sequence ID" value="NZ_OX458333.1"/>
</dbReference>
<evidence type="ECO:0000313" key="9">
    <source>
        <dbReference type="EMBL" id="CAI8900716.1"/>
    </source>
</evidence>
<feature type="transmembrane region" description="Helical" evidence="6">
    <location>
        <begin position="302"/>
        <end position="333"/>
    </location>
</feature>
<accession>A0ABM9I569</accession>
<feature type="domain" description="ABC3 transporter permease C-terminal" evidence="7">
    <location>
        <begin position="262"/>
        <end position="377"/>
    </location>
</feature>